<dbReference type="InterPro" id="IPR051600">
    <property type="entry name" value="Beta-PGM-like"/>
</dbReference>
<proteinExistence type="inferred from homology"/>
<evidence type="ECO:0000256" key="8">
    <source>
        <dbReference type="ARBA" id="ARBA00044926"/>
    </source>
</evidence>
<keyword evidence="3" id="KW-0597">Phosphoprotein</keyword>
<dbReference type="SFLD" id="SFLDG01129">
    <property type="entry name" value="C1.5:_HAD__Beta-PGM__Phosphata"/>
    <property type="match status" value="1"/>
</dbReference>
<evidence type="ECO:0000256" key="1">
    <source>
        <dbReference type="ARBA" id="ARBA00001946"/>
    </source>
</evidence>
<dbReference type="RefSeq" id="WP_095167379.1">
    <property type="nucleotide sequence ID" value="NZ_JASHIF010000007.1"/>
</dbReference>
<dbReference type="Proteomes" id="UP001236507">
    <property type="component" value="Unassembled WGS sequence"/>
</dbReference>
<dbReference type="Pfam" id="PF13419">
    <property type="entry name" value="HAD_2"/>
    <property type="match status" value="1"/>
</dbReference>
<dbReference type="Gene3D" id="1.10.150.240">
    <property type="entry name" value="Putative phosphatase, domain 2"/>
    <property type="match status" value="1"/>
</dbReference>
<evidence type="ECO:0000256" key="4">
    <source>
        <dbReference type="ARBA" id="ARBA00022723"/>
    </source>
</evidence>
<dbReference type="PANTHER" id="PTHR46193:SF18">
    <property type="entry name" value="HEXITOL PHOSPHATASE B"/>
    <property type="match status" value="1"/>
</dbReference>
<reference evidence="11 12" key="1">
    <citation type="submission" date="2023-05" db="EMBL/GenBank/DDBJ databases">
        <title>Novel species of genus Flectobacillus isolated from stream in China.</title>
        <authorList>
            <person name="Lu H."/>
        </authorList>
    </citation>
    <scope>NUCLEOTIDE SEQUENCE [LARGE SCALE GENOMIC DNA]</scope>
    <source>
        <strain evidence="11 12">KCTC 42575</strain>
    </source>
</reference>
<evidence type="ECO:0000313" key="12">
    <source>
        <dbReference type="Proteomes" id="UP001236507"/>
    </source>
</evidence>
<keyword evidence="4" id="KW-0479">Metal-binding</keyword>
<gene>
    <name evidence="11" type="ORF">QM524_08550</name>
</gene>
<dbReference type="NCBIfam" id="TIGR01509">
    <property type="entry name" value="HAD-SF-IA-v3"/>
    <property type="match status" value="1"/>
</dbReference>
<keyword evidence="5" id="KW-0460">Magnesium</keyword>
<dbReference type="InterPro" id="IPR023214">
    <property type="entry name" value="HAD_sf"/>
</dbReference>
<dbReference type="InterPro" id="IPR036412">
    <property type="entry name" value="HAD-like_sf"/>
</dbReference>
<evidence type="ECO:0000313" key="11">
    <source>
        <dbReference type="EMBL" id="MDI9859255.1"/>
    </source>
</evidence>
<evidence type="ECO:0000256" key="5">
    <source>
        <dbReference type="ARBA" id="ARBA00022842"/>
    </source>
</evidence>
<accession>A0ABT6Y6S1</accession>
<protein>
    <recommendedName>
        <fullName evidence="10">Beta-phosphoglucomutase</fullName>
        <ecNumber evidence="9">5.4.2.6</ecNumber>
    </recommendedName>
</protein>
<dbReference type="SFLD" id="SFLDG01135">
    <property type="entry name" value="C1.5.6:_HAD__Beta-PGM__Phospha"/>
    <property type="match status" value="1"/>
</dbReference>
<organism evidence="11 12">
    <name type="scientific">Flectobacillus roseus</name>
    <dbReference type="NCBI Taxonomy" id="502259"/>
    <lineage>
        <taxon>Bacteria</taxon>
        <taxon>Pseudomonadati</taxon>
        <taxon>Bacteroidota</taxon>
        <taxon>Cytophagia</taxon>
        <taxon>Cytophagales</taxon>
        <taxon>Flectobacillaceae</taxon>
        <taxon>Flectobacillus</taxon>
    </lineage>
</organism>
<keyword evidence="7" id="KW-0119">Carbohydrate metabolism</keyword>
<dbReference type="Gene3D" id="3.40.50.1000">
    <property type="entry name" value="HAD superfamily/HAD-like"/>
    <property type="match status" value="1"/>
</dbReference>
<evidence type="ECO:0000256" key="6">
    <source>
        <dbReference type="ARBA" id="ARBA00023235"/>
    </source>
</evidence>
<dbReference type="PRINTS" id="PR00413">
    <property type="entry name" value="HADHALOGNASE"/>
</dbReference>
<dbReference type="SUPFAM" id="SSF56784">
    <property type="entry name" value="HAD-like"/>
    <property type="match status" value="1"/>
</dbReference>
<dbReference type="InterPro" id="IPR006439">
    <property type="entry name" value="HAD-SF_hydro_IA"/>
</dbReference>
<dbReference type="EC" id="5.4.2.6" evidence="9"/>
<dbReference type="InterPro" id="IPR010976">
    <property type="entry name" value="B-phosphoglucomutase_hydrolase"/>
</dbReference>
<dbReference type="InterPro" id="IPR041492">
    <property type="entry name" value="HAD_2"/>
</dbReference>
<dbReference type="EMBL" id="JASHIF010000007">
    <property type="protein sequence ID" value="MDI9859255.1"/>
    <property type="molecule type" value="Genomic_DNA"/>
</dbReference>
<evidence type="ECO:0000256" key="2">
    <source>
        <dbReference type="ARBA" id="ARBA00006171"/>
    </source>
</evidence>
<evidence type="ECO:0000256" key="3">
    <source>
        <dbReference type="ARBA" id="ARBA00022553"/>
    </source>
</evidence>
<comment type="caution">
    <text evidence="11">The sequence shown here is derived from an EMBL/GenBank/DDBJ whole genome shotgun (WGS) entry which is preliminary data.</text>
</comment>
<evidence type="ECO:0000256" key="7">
    <source>
        <dbReference type="ARBA" id="ARBA00023277"/>
    </source>
</evidence>
<comment type="cofactor">
    <cofactor evidence="1">
        <name>Mg(2+)</name>
        <dbReference type="ChEBI" id="CHEBI:18420"/>
    </cofactor>
</comment>
<keyword evidence="6" id="KW-0413">Isomerase</keyword>
<keyword evidence="12" id="KW-1185">Reference proteome</keyword>
<dbReference type="InterPro" id="IPR023198">
    <property type="entry name" value="PGP-like_dom2"/>
</dbReference>
<dbReference type="NCBIfam" id="TIGR02009">
    <property type="entry name" value="PGMB-YQAB-SF"/>
    <property type="match status" value="1"/>
</dbReference>
<dbReference type="SFLD" id="SFLDS00003">
    <property type="entry name" value="Haloacid_Dehalogenase"/>
    <property type="match status" value="1"/>
</dbReference>
<dbReference type="PANTHER" id="PTHR46193">
    <property type="entry name" value="6-PHOSPHOGLUCONATE PHOSPHATASE"/>
    <property type="match status" value="1"/>
</dbReference>
<comment type="catalytic activity">
    <reaction evidence="8">
        <text>beta-D-glucose 1-phosphate = beta-D-glucose 6-phosphate</text>
        <dbReference type="Rhea" id="RHEA:20113"/>
        <dbReference type="ChEBI" id="CHEBI:57684"/>
        <dbReference type="ChEBI" id="CHEBI:58247"/>
        <dbReference type="EC" id="5.4.2.6"/>
    </reaction>
</comment>
<sequence>MSTQIAFIFDMDGVLVDNLEFHVTAWLEFCADKNIPLNREEFFQNLNGKNAQDTMNYFFKREVEPELAHALNEEKEVIYRSIYLPHIKPANGLVELLESLKAKGVKLAVGTSAPPANVDFTLDNAGIRHYFDEIVDASMVKHGKPAPDIYLKAAEKLGVPIEHCVVAEDAMQGIQAGLSAGMKVIGITTSHTAEELAHTHLQAPDFTTISYDTLVELLGVE</sequence>
<evidence type="ECO:0000256" key="9">
    <source>
        <dbReference type="ARBA" id="ARBA00044968"/>
    </source>
</evidence>
<evidence type="ECO:0000256" key="10">
    <source>
        <dbReference type="ARBA" id="ARBA00044991"/>
    </source>
</evidence>
<comment type="similarity">
    <text evidence="2">Belongs to the HAD-like hydrolase superfamily. CbbY/CbbZ/Gph/YieH family.</text>
</comment>
<name>A0ABT6Y6S1_9BACT</name>